<protein>
    <submittedName>
        <fullName evidence="2 3">Uncharacterized protein</fullName>
    </submittedName>
</protein>
<dbReference type="AlphaFoldDB" id="A0A180H262"/>
<dbReference type="InterPro" id="IPR021047">
    <property type="entry name" value="Mannosyltransferase_CMT1"/>
</dbReference>
<evidence type="ECO:0000313" key="3">
    <source>
        <dbReference type="EnsemblFungi" id="PTTG_25549-t43_1-p1"/>
    </source>
</evidence>
<feature type="region of interest" description="Disordered" evidence="1">
    <location>
        <begin position="13"/>
        <end position="60"/>
    </location>
</feature>
<name>A0A180H262_PUCT1</name>
<keyword evidence="4" id="KW-1185">Reference proteome</keyword>
<reference evidence="3 4" key="3">
    <citation type="journal article" date="2017" name="G3 (Bethesda)">
        <title>Comparative analysis highlights variable genome content of wheat rusts and divergence of the mating loci.</title>
        <authorList>
            <person name="Cuomo C.A."/>
            <person name="Bakkeren G."/>
            <person name="Khalil H.B."/>
            <person name="Panwar V."/>
            <person name="Joly D."/>
            <person name="Linning R."/>
            <person name="Sakthikumar S."/>
            <person name="Song X."/>
            <person name="Adiconis X."/>
            <person name="Fan L."/>
            <person name="Goldberg J.M."/>
            <person name="Levin J.Z."/>
            <person name="Young S."/>
            <person name="Zeng Q."/>
            <person name="Anikster Y."/>
            <person name="Bruce M."/>
            <person name="Wang M."/>
            <person name="Yin C."/>
            <person name="McCallum B."/>
            <person name="Szabo L.J."/>
            <person name="Hulbert S."/>
            <person name="Chen X."/>
            <person name="Fellers J.P."/>
        </authorList>
    </citation>
    <scope>NUCLEOTIDE SEQUENCE</scope>
    <source>
        <strain evidence="4">Isolate 1-1 / race 1 (BBBD)</strain>
        <strain evidence="3">isolate 1-1 / race 1 (BBBD)</strain>
    </source>
</reference>
<dbReference type="EnsemblFungi" id="PTTG_25549-t43_1">
    <property type="protein sequence ID" value="PTTG_25549-t43_1-p1"/>
    <property type="gene ID" value="PTTG_25549"/>
</dbReference>
<gene>
    <name evidence="2" type="ORF">PTTG_25549</name>
</gene>
<evidence type="ECO:0000313" key="4">
    <source>
        <dbReference type="Proteomes" id="UP000005240"/>
    </source>
</evidence>
<proteinExistence type="predicted"/>
<reference evidence="2" key="2">
    <citation type="submission" date="2016-05" db="EMBL/GenBank/DDBJ databases">
        <title>Comparative analysis highlights variable genome content of wheat rusts and divergence of the mating loci.</title>
        <authorList>
            <person name="Cuomo C.A."/>
            <person name="Bakkeren G."/>
            <person name="Szabo L."/>
            <person name="Khalil H."/>
            <person name="Joly D."/>
            <person name="Goldberg J."/>
            <person name="Young S."/>
            <person name="Zeng Q."/>
            <person name="Fellers J."/>
        </authorList>
    </citation>
    <scope>NUCLEOTIDE SEQUENCE [LARGE SCALE GENOMIC DNA]</scope>
    <source>
        <strain evidence="2">1-1 BBBD Race 1</strain>
    </source>
</reference>
<evidence type="ECO:0000256" key="1">
    <source>
        <dbReference type="SAM" id="MobiDB-lite"/>
    </source>
</evidence>
<dbReference type="Proteomes" id="UP000005240">
    <property type="component" value="Unassembled WGS sequence"/>
</dbReference>
<organism evidence="2">
    <name type="scientific">Puccinia triticina (isolate 1-1 / race 1 (BBBD))</name>
    <name type="common">Brown leaf rust fungus</name>
    <dbReference type="NCBI Taxonomy" id="630390"/>
    <lineage>
        <taxon>Eukaryota</taxon>
        <taxon>Fungi</taxon>
        <taxon>Dikarya</taxon>
        <taxon>Basidiomycota</taxon>
        <taxon>Pucciniomycotina</taxon>
        <taxon>Pucciniomycetes</taxon>
        <taxon>Pucciniales</taxon>
        <taxon>Pucciniaceae</taxon>
        <taxon>Puccinia</taxon>
    </lineage>
</organism>
<accession>A0A180H262</accession>
<dbReference type="OrthoDB" id="262547at2759"/>
<dbReference type="VEuPathDB" id="FungiDB:PTTG_25549"/>
<dbReference type="PANTHER" id="PTHR34144">
    <property type="entry name" value="CHROMOSOME 8, WHOLE GENOME SHOTGUN SEQUENCE"/>
    <property type="match status" value="1"/>
</dbReference>
<sequence length="414" mass="45823">MPRIQGHATAQLFQSIYPHDPKIAAGNPAPSPSDDPRSPSAGPAPYTTGRASTAIDRRRPSPPCPYFESGYFIPLPPTPPPLHFHQLLSLPPSHQPRHCPPWPLTPTSPVPPHNLSDHILGPARRLDSHGPTLKRFQPVWITQSPLSCRLSPETEALIWMRFLDGAGRTKGTLKVMIALNLHSSQQVLPVITNPILTSLRYLGAENVTGPSGRGAKRTGRATPHAVRQRRRRSGWVWTGSSCSWSTATRRCWPSTMLTGPLTGSPTWSSSTTSSSVPRTILELLWQRHFQGADSACGTDWWEAKTLREQYGSQTPRHPMTPACIRWSSTTRKTLRPRLQILTEYKDGYAAICGAKESKVFQARFHNVLPVPVYLCWNDIVALAPAPFRGPKGLTFRAADRLTNECPSSECQLFA</sequence>
<feature type="region of interest" description="Disordered" evidence="1">
    <location>
        <begin position="209"/>
        <end position="229"/>
    </location>
</feature>
<dbReference type="Pfam" id="PF11735">
    <property type="entry name" value="CAP59_mtransfer"/>
    <property type="match status" value="1"/>
</dbReference>
<evidence type="ECO:0000313" key="2">
    <source>
        <dbReference type="EMBL" id="OAV98881.1"/>
    </source>
</evidence>
<dbReference type="EMBL" id="ADAS02000005">
    <property type="protein sequence ID" value="OAV98881.1"/>
    <property type="molecule type" value="Genomic_DNA"/>
</dbReference>
<dbReference type="PANTHER" id="PTHR34144:SF7">
    <property type="entry name" value="EXPORT PROTEIN (CAP59), PUTATIVE (AFU_ORTHOLOGUE AFUA_7G05020)-RELATED"/>
    <property type="match status" value="1"/>
</dbReference>
<reference evidence="2" key="1">
    <citation type="submission" date="2009-11" db="EMBL/GenBank/DDBJ databases">
        <authorList>
            <consortium name="The Broad Institute Genome Sequencing Platform"/>
            <person name="Ward D."/>
            <person name="Feldgarden M."/>
            <person name="Earl A."/>
            <person name="Young S.K."/>
            <person name="Zeng Q."/>
            <person name="Koehrsen M."/>
            <person name="Alvarado L."/>
            <person name="Berlin A."/>
            <person name="Bochicchio J."/>
            <person name="Borenstein D."/>
            <person name="Chapman S.B."/>
            <person name="Chen Z."/>
            <person name="Engels R."/>
            <person name="Freedman E."/>
            <person name="Gellesch M."/>
            <person name="Goldberg J."/>
            <person name="Griggs A."/>
            <person name="Gujja S."/>
            <person name="Heilman E."/>
            <person name="Heiman D."/>
            <person name="Hepburn T."/>
            <person name="Howarth C."/>
            <person name="Jen D."/>
            <person name="Larson L."/>
            <person name="Lewis B."/>
            <person name="Mehta T."/>
            <person name="Park D."/>
            <person name="Pearson M."/>
            <person name="Roberts A."/>
            <person name="Saif S."/>
            <person name="Shea T."/>
            <person name="Shenoy N."/>
            <person name="Sisk P."/>
            <person name="Stolte C."/>
            <person name="Sykes S."/>
            <person name="Thomson T."/>
            <person name="Walk T."/>
            <person name="White J."/>
            <person name="Yandava C."/>
            <person name="Izard J."/>
            <person name="Baranova O.V."/>
            <person name="Blanton J.M."/>
            <person name="Tanner A.C."/>
            <person name="Dewhirst F.E."/>
            <person name="Haas B."/>
            <person name="Nusbaum C."/>
            <person name="Birren B."/>
        </authorList>
    </citation>
    <scope>NUCLEOTIDE SEQUENCE [LARGE SCALE GENOMIC DNA]</scope>
    <source>
        <strain evidence="2">1-1 BBBD Race 1</strain>
    </source>
</reference>
<reference evidence="3" key="4">
    <citation type="submission" date="2025-05" db="UniProtKB">
        <authorList>
            <consortium name="EnsemblFungi"/>
        </authorList>
    </citation>
    <scope>IDENTIFICATION</scope>
    <source>
        <strain evidence="3">isolate 1-1 / race 1 (BBBD)</strain>
    </source>
</reference>